<sequence length="438" mass="46320">MKAKRPKIMLMANRSMVKKKVMDEFLTGSESVKDSQRKHPTRWGRSLLKGAAVSKGRALFLQSRADQLQILLAHDRLELPSEAARSPSPEPLFDDDGEQLNTREVRTREKFDIERREAIAEASRLNPKYTTPAGWKAVTKESKVFFPVKDYPEHDFVAVLRGGVLKKIEQACNVKLVLRGKGVKEKKTKKDAKPAEGGDEELHVSITADTLTALEAAEVALEAHFIPPPEPEPEPEPEPPVAPTPPPAAPVDQAHTQPRPGRAVFPPPGGPPVGSAGARGGPPPGPGGPPAGPGGAAMGMMRPQGPVSGGLPPGASQSPYMHGATLPSGQPMASPAARPPLRPTHATLVSTLPSGHHASTANHHHLGPAYATSRSSIALLGPAYAPLGPAHASPRTSTTPLRRARALFRPAAAFPWATASLRRTNAQATNGSADDAAT</sequence>
<evidence type="ECO:0000313" key="7">
    <source>
        <dbReference type="EMBL" id="KAK3277875.1"/>
    </source>
</evidence>
<feature type="domain" description="KHDC4/BBP-like KH-domain type I" evidence="6">
    <location>
        <begin position="160"/>
        <end position="220"/>
    </location>
</feature>
<proteinExistence type="inferred from homology"/>
<keyword evidence="3" id="KW-0863">Zinc-finger</keyword>
<dbReference type="PANTHER" id="PTHR11208">
    <property type="entry name" value="RNA-BINDING PROTEIN RELATED"/>
    <property type="match status" value="1"/>
</dbReference>
<dbReference type="GO" id="GO:0048024">
    <property type="term" value="P:regulation of mRNA splicing, via spliceosome"/>
    <property type="evidence" value="ECO:0007669"/>
    <property type="project" value="TreeGrafter"/>
</dbReference>
<name>A0AAE0GH53_9CHLO</name>
<keyword evidence="3" id="KW-0862">Zinc</keyword>
<feature type="region of interest" description="Disordered" evidence="4">
    <location>
        <begin position="183"/>
        <end position="203"/>
    </location>
</feature>
<evidence type="ECO:0000256" key="2">
    <source>
        <dbReference type="ARBA" id="ARBA00022884"/>
    </source>
</evidence>
<organism evidence="7 8">
    <name type="scientific">Cymbomonas tetramitiformis</name>
    <dbReference type="NCBI Taxonomy" id="36881"/>
    <lineage>
        <taxon>Eukaryota</taxon>
        <taxon>Viridiplantae</taxon>
        <taxon>Chlorophyta</taxon>
        <taxon>Pyramimonadophyceae</taxon>
        <taxon>Pyramimonadales</taxon>
        <taxon>Pyramimonadaceae</taxon>
        <taxon>Cymbomonas</taxon>
    </lineage>
</organism>
<keyword evidence="8" id="KW-1185">Reference proteome</keyword>
<gene>
    <name evidence="7" type="ORF">CYMTET_14150</name>
</gene>
<dbReference type="Proteomes" id="UP001190700">
    <property type="component" value="Unassembled WGS sequence"/>
</dbReference>
<dbReference type="InterPro" id="IPR055256">
    <property type="entry name" value="KH_1_KHDC4/BBP-like"/>
</dbReference>
<dbReference type="GO" id="GO:0000398">
    <property type="term" value="P:mRNA splicing, via spliceosome"/>
    <property type="evidence" value="ECO:0007669"/>
    <property type="project" value="UniProtKB-UniRule"/>
</dbReference>
<evidence type="ECO:0000259" key="5">
    <source>
        <dbReference type="Pfam" id="PF16275"/>
    </source>
</evidence>
<keyword evidence="3" id="KW-0747">Spliceosome</keyword>
<evidence type="ECO:0000256" key="4">
    <source>
        <dbReference type="SAM" id="MobiDB-lite"/>
    </source>
</evidence>
<reference evidence="7 8" key="1">
    <citation type="journal article" date="2015" name="Genome Biol. Evol.">
        <title>Comparative Genomics of a Bacterivorous Green Alga Reveals Evolutionary Causalities and Consequences of Phago-Mixotrophic Mode of Nutrition.</title>
        <authorList>
            <person name="Burns J.A."/>
            <person name="Paasch A."/>
            <person name="Narechania A."/>
            <person name="Kim E."/>
        </authorList>
    </citation>
    <scope>NUCLEOTIDE SEQUENCE [LARGE SCALE GENOMIC DNA]</scope>
    <source>
        <strain evidence="7 8">PLY_AMNH</strain>
    </source>
</reference>
<feature type="region of interest" description="Disordered" evidence="4">
    <location>
        <begin position="419"/>
        <end position="438"/>
    </location>
</feature>
<accession>A0AAE0GH53</accession>
<feature type="compositionally biased region" description="Pro residues" evidence="4">
    <location>
        <begin position="281"/>
        <end position="292"/>
    </location>
</feature>
<dbReference type="EMBL" id="LGRX02005817">
    <property type="protein sequence ID" value="KAK3277875.1"/>
    <property type="molecule type" value="Genomic_DNA"/>
</dbReference>
<dbReference type="GO" id="GO:0008270">
    <property type="term" value="F:zinc ion binding"/>
    <property type="evidence" value="ECO:0007669"/>
    <property type="project" value="UniProtKB-UniRule"/>
</dbReference>
<dbReference type="Pfam" id="PF22675">
    <property type="entry name" value="KH-I_KHDC4-BBP"/>
    <property type="match status" value="1"/>
</dbReference>
<dbReference type="AlphaFoldDB" id="A0AAE0GH53"/>
<dbReference type="SUPFAM" id="SSF54791">
    <property type="entry name" value="Eukaryotic type KH-domain (KH-domain type I)"/>
    <property type="match status" value="1"/>
</dbReference>
<dbReference type="Pfam" id="PF16275">
    <property type="entry name" value="SF1-HH"/>
    <property type="match status" value="1"/>
</dbReference>
<evidence type="ECO:0000313" key="8">
    <source>
        <dbReference type="Proteomes" id="UP001190700"/>
    </source>
</evidence>
<dbReference type="InterPro" id="IPR045071">
    <property type="entry name" value="BBP-like"/>
</dbReference>
<dbReference type="GO" id="GO:0003729">
    <property type="term" value="F:mRNA binding"/>
    <property type="evidence" value="ECO:0007669"/>
    <property type="project" value="TreeGrafter"/>
</dbReference>
<dbReference type="InterPro" id="IPR047086">
    <property type="entry name" value="SF1-HH_sf"/>
</dbReference>
<feature type="domain" description="Splicing factor 1 helix-hairpin" evidence="5">
    <location>
        <begin position="57"/>
        <end position="135"/>
    </location>
</feature>
<feature type="compositionally biased region" description="Polar residues" evidence="4">
    <location>
        <begin position="347"/>
        <end position="361"/>
    </location>
</feature>
<comment type="caution">
    <text evidence="7">The sequence shown here is derived from an EMBL/GenBank/DDBJ whole genome shotgun (WGS) entry which is preliminary data.</text>
</comment>
<keyword evidence="3" id="KW-0507">mRNA processing</keyword>
<comment type="function">
    <text evidence="3">Necessary for the splicing of pre-mRNA. Has a role in the recognition of the branch site (5'-UACUAAC-3'), the pyrimidine tract and the 3'-splice site at the 3'-end of introns.</text>
</comment>
<evidence type="ECO:0000256" key="1">
    <source>
        <dbReference type="ARBA" id="ARBA00022723"/>
    </source>
</evidence>
<protein>
    <recommendedName>
        <fullName evidence="3">Branchpoint-bridging protein</fullName>
    </recommendedName>
</protein>
<keyword evidence="3" id="KW-0508">mRNA splicing</keyword>
<evidence type="ECO:0000256" key="3">
    <source>
        <dbReference type="RuleBase" id="RU367126"/>
    </source>
</evidence>
<keyword evidence="1 3" id="KW-0479">Metal-binding</keyword>
<dbReference type="Gene3D" id="6.10.140.1790">
    <property type="match status" value="1"/>
</dbReference>
<comment type="subcellular location">
    <subcellularLocation>
        <location evidence="3">Nucleus</location>
    </subcellularLocation>
</comment>
<dbReference type="GO" id="GO:0045131">
    <property type="term" value="F:pre-mRNA branch point binding"/>
    <property type="evidence" value="ECO:0007669"/>
    <property type="project" value="UniProtKB-UniRule"/>
</dbReference>
<dbReference type="Gene3D" id="3.30.1370.10">
    <property type="entry name" value="K Homology domain, type 1"/>
    <property type="match status" value="1"/>
</dbReference>
<dbReference type="InterPro" id="IPR032570">
    <property type="entry name" value="SF1-HH"/>
</dbReference>
<feature type="compositionally biased region" description="Basic and acidic residues" evidence="4">
    <location>
        <begin position="191"/>
        <end position="203"/>
    </location>
</feature>
<dbReference type="PANTHER" id="PTHR11208:SF45">
    <property type="entry name" value="SPLICING FACTOR 1"/>
    <property type="match status" value="1"/>
</dbReference>
<feature type="compositionally biased region" description="Pro residues" evidence="4">
    <location>
        <begin position="238"/>
        <end position="249"/>
    </location>
</feature>
<dbReference type="InterPro" id="IPR036612">
    <property type="entry name" value="KH_dom_type_1_sf"/>
</dbReference>
<dbReference type="GO" id="GO:0005681">
    <property type="term" value="C:spliceosomal complex"/>
    <property type="evidence" value="ECO:0007669"/>
    <property type="project" value="UniProtKB-KW"/>
</dbReference>
<feature type="region of interest" description="Disordered" evidence="4">
    <location>
        <begin position="226"/>
        <end position="367"/>
    </location>
</feature>
<keyword evidence="3" id="KW-0539">Nucleus</keyword>
<feature type="compositionally biased region" description="Polar residues" evidence="4">
    <location>
        <begin position="421"/>
        <end position="432"/>
    </location>
</feature>
<comment type="similarity">
    <text evidence="3">Belongs to the BBP/SF1 family.</text>
</comment>
<evidence type="ECO:0000259" key="6">
    <source>
        <dbReference type="Pfam" id="PF22675"/>
    </source>
</evidence>
<keyword evidence="2" id="KW-0694">RNA-binding</keyword>